<protein>
    <submittedName>
        <fullName evidence="10">Carboxypeptidase-like regulatory domain-containing protein</fullName>
    </submittedName>
</protein>
<dbReference type="Pfam" id="PF13715">
    <property type="entry name" value="CarbopepD_reg_2"/>
    <property type="match status" value="1"/>
</dbReference>
<evidence type="ECO:0000256" key="5">
    <source>
        <dbReference type="ARBA" id="ARBA00023136"/>
    </source>
</evidence>
<dbReference type="Gene3D" id="2.60.40.1120">
    <property type="entry name" value="Carboxypeptidase-like, regulatory domain"/>
    <property type="match status" value="1"/>
</dbReference>
<gene>
    <name evidence="10" type="ORF">J0A69_00780</name>
</gene>
<keyword evidence="11" id="KW-1185">Reference proteome</keyword>
<reference evidence="10 11" key="1">
    <citation type="submission" date="2021-03" db="EMBL/GenBank/DDBJ databases">
        <title>novel species isolated from a fishpond in China.</title>
        <authorList>
            <person name="Lu H."/>
            <person name="Cai Z."/>
        </authorList>
    </citation>
    <scope>NUCLEOTIDE SEQUENCE [LARGE SCALE GENOMIC DNA]</scope>
    <source>
        <strain evidence="10 11">YJ13C</strain>
    </source>
</reference>
<organism evidence="10 11">
    <name type="scientific">Algoriphagus pacificus</name>
    <dbReference type="NCBI Taxonomy" id="2811234"/>
    <lineage>
        <taxon>Bacteria</taxon>
        <taxon>Pseudomonadati</taxon>
        <taxon>Bacteroidota</taxon>
        <taxon>Cytophagia</taxon>
        <taxon>Cytophagales</taxon>
        <taxon>Cyclobacteriaceae</taxon>
        <taxon>Algoriphagus</taxon>
    </lineage>
</organism>
<dbReference type="InterPro" id="IPR008969">
    <property type="entry name" value="CarboxyPept-like_regulatory"/>
</dbReference>
<dbReference type="SUPFAM" id="SSF56935">
    <property type="entry name" value="Porins"/>
    <property type="match status" value="1"/>
</dbReference>
<evidence type="ECO:0000256" key="3">
    <source>
        <dbReference type="ARBA" id="ARBA00022452"/>
    </source>
</evidence>
<comment type="subcellular location">
    <subcellularLocation>
        <location evidence="1 7">Cell outer membrane</location>
        <topology evidence="1 7">Multi-pass membrane protein</topology>
    </subcellularLocation>
</comment>
<dbReference type="PROSITE" id="PS52016">
    <property type="entry name" value="TONB_DEPENDENT_REC_3"/>
    <property type="match status" value="1"/>
</dbReference>
<evidence type="ECO:0000256" key="1">
    <source>
        <dbReference type="ARBA" id="ARBA00004571"/>
    </source>
</evidence>
<keyword evidence="2 7" id="KW-0813">Transport</keyword>
<name>A0ABS3C9Z9_9BACT</name>
<keyword evidence="5 7" id="KW-0472">Membrane</keyword>
<evidence type="ECO:0000259" key="9">
    <source>
        <dbReference type="Pfam" id="PF07715"/>
    </source>
</evidence>
<dbReference type="InterPro" id="IPR037066">
    <property type="entry name" value="Plug_dom_sf"/>
</dbReference>
<dbReference type="RefSeq" id="WP_206584604.1">
    <property type="nucleotide sequence ID" value="NZ_JAFKCU010000001.1"/>
</dbReference>
<feature type="chain" id="PRO_5046662088" evidence="8">
    <location>
        <begin position="22"/>
        <end position="805"/>
    </location>
</feature>
<keyword evidence="8" id="KW-0732">Signal</keyword>
<keyword evidence="4 7" id="KW-0812">Transmembrane</keyword>
<dbReference type="InterPro" id="IPR012910">
    <property type="entry name" value="Plug_dom"/>
</dbReference>
<evidence type="ECO:0000256" key="2">
    <source>
        <dbReference type="ARBA" id="ARBA00022448"/>
    </source>
</evidence>
<dbReference type="EMBL" id="JAFKCU010000001">
    <property type="protein sequence ID" value="MBN7813934.1"/>
    <property type="molecule type" value="Genomic_DNA"/>
</dbReference>
<comment type="caution">
    <text evidence="10">The sequence shown here is derived from an EMBL/GenBank/DDBJ whole genome shotgun (WGS) entry which is preliminary data.</text>
</comment>
<accession>A0ABS3C9Z9</accession>
<comment type="similarity">
    <text evidence="7">Belongs to the TonB-dependent receptor family.</text>
</comment>
<evidence type="ECO:0000313" key="10">
    <source>
        <dbReference type="EMBL" id="MBN7813934.1"/>
    </source>
</evidence>
<evidence type="ECO:0000256" key="4">
    <source>
        <dbReference type="ARBA" id="ARBA00022692"/>
    </source>
</evidence>
<dbReference type="Gene3D" id="2.40.170.20">
    <property type="entry name" value="TonB-dependent receptor, beta-barrel domain"/>
    <property type="match status" value="1"/>
</dbReference>
<dbReference type="Proteomes" id="UP000664480">
    <property type="component" value="Unassembled WGS sequence"/>
</dbReference>
<evidence type="ECO:0000256" key="6">
    <source>
        <dbReference type="ARBA" id="ARBA00023237"/>
    </source>
</evidence>
<keyword evidence="6 7" id="KW-0998">Cell outer membrane</keyword>
<evidence type="ECO:0000256" key="8">
    <source>
        <dbReference type="SAM" id="SignalP"/>
    </source>
</evidence>
<keyword evidence="3 7" id="KW-1134">Transmembrane beta strand</keyword>
<sequence length="805" mass="89440">MLHAIKRTIFLVLVACFPAFGQTDSLSFSFGKNTGNSASSYILTGKLTDKYSGEPIEGVGLHVDGTYSGINSDRFGTYLVNLKPGAHKVVFRSLSKIPLATQITIYENAVLDLQMEDKSFELEGVVVLSDQPDRNVRDPITGVTKLTTRELKAIPAFLGEADIFKGLQLLPGVSTVGEGTSGINVRGAKTDQNLLLMDEVMVLSSNHALGFLSAFNTDVTENFTLYKGNLPANFGGRAGSALNIQMREGDKENWGGQLGIGTSNGRILLEGPLSKNKASIILGARVSNTNWLLKQARNFDIKNSKLNFYDGYVGLAWELAKGHNLEANTLLTSDYFKFSEEFGYDWVNRVSSLKYRGILNENLSLSALFADGDFQNSFFDPVGAEAANVSNGMRYQQGKLSVVWANENLSFTVGAEAINYASKPEKLTPYDDFSSVQPSEVGKEKGLETAGFTTMEWDINENTGVVAGLRFSGFSQLGPDTVFQYAPNASISEENIISNTVEGKGKIKGYSGLEPRISLRRNLGNRTSVKMSYARLFQYIQSVSNTFGPTPIDLWQLSTTYIPPQKSDNFSLGIFHNSEGNTWEYSVDAFYRLTENQVEYRNFAKIFQNPHLETELVFGDGKAYGLEFLIKRNLGKVTGWLAYTYSRSFFRTISEFSEEQINNGDWFPSNFDKPHEVNFILSRKMYPRGLFNLSINYATGRPISAVNSSYVLGGLIVPEYTGRNEYRVPDYFRVDLSYTVEKVFSKKGDSLNFSIYNLLGRRNAYSVFWQKDGDSQQLRPYRLAVLGAIFPSITYSIKFGGAADE</sequence>
<evidence type="ECO:0000256" key="7">
    <source>
        <dbReference type="PROSITE-ProRule" id="PRU01360"/>
    </source>
</evidence>
<dbReference type="Gene3D" id="2.170.130.10">
    <property type="entry name" value="TonB-dependent receptor, plug domain"/>
    <property type="match status" value="1"/>
</dbReference>
<evidence type="ECO:0000313" key="11">
    <source>
        <dbReference type="Proteomes" id="UP000664480"/>
    </source>
</evidence>
<proteinExistence type="inferred from homology"/>
<dbReference type="SUPFAM" id="SSF49464">
    <property type="entry name" value="Carboxypeptidase regulatory domain-like"/>
    <property type="match status" value="1"/>
</dbReference>
<dbReference type="Pfam" id="PF07715">
    <property type="entry name" value="Plug"/>
    <property type="match status" value="1"/>
</dbReference>
<feature type="domain" description="TonB-dependent receptor plug" evidence="9">
    <location>
        <begin position="161"/>
        <end position="239"/>
    </location>
</feature>
<feature type="signal peptide" evidence="8">
    <location>
        <begin position="1"/>
        <end position="21"/>
    </location>
</feature>
<dbReference type="InterPro" id="IPR039426">
    <property type="entry name" value="TonB-dep_rcpt-like"/>
</dbReference>
<dbReference type="InterPro" id="IPR036942">
    <property type="entry name" value="Beta-barrel_TonB_sf"/>
</dbReference>